<dbReference type="Ensembl" id="ENSSMRT00000027113.1">
    <property type="protein sequence ID" value="ENSSMRP00000023167.1"/>
    <property type="gene ID" value="ENSSMRG00000017991.1"/>
</dbReference>
<dbReference type="InterPro" id="IPR019734">
    <property type="entry name" value="TPR_rpt"/>
</dbReference>
<keyword evidence="2" id="KW-1185">Reference proteome</keyword>
<organism evidence="1 2">
    <name type="scientific">Salvator merianae</name>
    <name type="common">Argentine black and white tegu</name>
    <name type="synonym">Tupinambis merianae</name>
    <dbReference type="NCBI Taxonomy" id="96440"/>
    <lineage>
        <taxon>Eukaryota</taxon>
        <taxon>Metazoa</taxon>
        <taxon>Chordata</taxon>
        <taxon>Craniata</taxon>
        <taxon>Vertebrata</taxon>
        <taxon>Euteleostomi</taxon>
        <taxon>Lepidosauria</taxon>
        <taxon>Squamata</taxon>
        <taxon>Bifurcata</taxon>
        <taxon>Unidentata</taxon>
        <taxon>Episquamata</taxon>
        <taxon>Laterata</taxon>
        <taxon>Teiioidea</taxon>
        <taxon>Teiidae</taxon>
        <taxon>Salvator</taxon>
    </lineage>
</organism>
<dbReference type="PANTHER" id="PTHR16253:SF0">
    <property type="entry name" value="TETRATRICOPEPTIDE REPEAT PROTEIN 22"/>
    <property type="match status" value="1"/>
</dbReference>
<dbReference type="InterPro" id="IPR042342">
    <property type="entry name" value="TTC22"/>
</dbReference>
<dbReference type="SUPFAM" id="SSF48452">
    <property type="entry name" value="TPR-like"/>
    <property type="match status" value="2"/>
</dbReference>
<dbReference type="Pfam" id="PF13181">
    <property type="entry name" value="TPR_8"/>
    <property type="match status" value="1"/>
</dbReference>
<evidence type="ECO:0000313" key="1">
    <source>
        <dbReference type="Ensembl" id="ENSSMRP00000023167.1"/>
    </source>
</evidence>
<reference evidence="1" key="2">
    <citation type="submission" date="2025-09" db="UniProtKB">
        <authorList>
            <consortium name="Ensembl"/>
        </authorList>
    </citation>
    <scope>IDENTIFICATION</scope>
</reference>
<dbReference type="SMART" id="SM00028">
    <property type="entry name" value="TPR"/>
    <property type="match status" value="4"/>
</dbReference>
<dbReference type="Proteomes" id="UP000694421">
    <property type="component" value="Unplaced"/>
</dbReference>
<dbReference type="GeneTree" id="ENSGT00390000007658"/>
<dbReference type="AlphaFoldDB" id="A0A8D0KJ08"/>
<accession>A0A8D0KJ08</accession>
<proteinExistence type="predicted"/>
<dbReference type="Gene3D" id="1.25.40.10">
    <property type="entry name" value="Tetratricopeptide repeat domain"/>
    <property type="match status" value="3"/>
</dbReference>
<dbReference type="InterPro" id="IPR011990">
    <property type="entry name" value="TPR-like_helical_dom_sf"/>
</dbReference>
<dbReference type="PANTHER" id="PTHR16253">
    <property type="entry name" value="TETRATRICOPEPTIDE REPEAT PROTEIN 22"/>
    <property type="match status" value="1"/>
</dbReference>
<sequence length="564" mass="65180">MEEIEVDIDTLIDEMDYIPGHFHLDMNLNFESSSSMNFQGRDLKLKRESLIYELDFETGSQRYAVRNLLGVFSFYLEEVEQAKEIFLLISQEDPENLNAWANLAYVYDRLDKEQEAAKCTERLSCLMGLDSEKKPLGDPQLRAARCLAEQGYAYAFDVGLVNEDDKVGKLVAGLTSYSKALAYGKEIPLEEKQSWYFTMTTFHIRLDGMWLNKGNEEEKRLTAFNRTLVLLQQVLKSSNLHYRALAWCYLGILLERKESFCATPMGIHDCGHSGTDPLDCFGKAIEISRDNPLVLNRLAKIFHFLGKQEMAMAVCNMALDVLPDPVLNWQAYCMRAKMLIKLYLRDLERVKMGLGGMPDQRNLSDAKTDLENVMKVHPCLKTYLDLGQVYYYMGVDAMQELFLVDEDAMNNALMFFAKAMELDLGKVLPEIQLLRGKCLRIKNEELNAIECFKRAIELDDVGSVYTESFRCLLEMLLLLFSQKRINTEMLMKEVELWVKKAEEKYPKLRVRQELRLVCRHHTAEVLELSKAMVAKGKTELVKLLFETMNYDFNKTKRNERSLSF</sequence>
<reference evidence="1" key="1">
    <citation type="submission" date="2025-08" db="UniProtKB">
        <authorList>
            <consortium name="Ensembl"/>
        </authorList>
    </citation>
    <scope>IDENTIFICATION</scope>
</reference>
<evidence type="ECO:0000313" key="2">
    <source>
        <dbReference type="Proteomes" id="UP000694421"/>
    </source>
</evidence>
<dbReference type="OMA" id="HHRALAW"/>
<protein>
    <submittedName>
        <fullName evidence="1">Tetratricopeptide repeat domain 22</fullName>
    </submittedName>
</protein>
<name>A0A8D0KJ08_SALMN</name>